<dbReference type="Pfam" id="PF14085">
    <property type="entry name" value="DUF4265"/>
    <property type="match status" value="1"/>
</dbReference>
<protein>
    <submittedName>
        <fullName evidence="1">DUF4265 domain-containing protein</fullName>
    </submittedName>
</protein>
<proteinExistence type="predicted"/>
<sequence length="164" mass="18557">MRYFVEDKEDFCVIKVFVSKRKGPVYEELPALQKGEHVYELLSSPGLALNLAKGDLINIEDPGSPAVVIRRGGNFCINLYAEHIDADTISMLEAEVNSSLGGTLDGVYRGNLAFSVPARSGRDRIREVFNKLKEEAGIEWYYSNIYKNFNDLDDDTLLDWWLDS</sequence>
<name>A0A3S8UQE1_9PSED</name>
<dbReference type="InterPro" id="IPR025361">
    <property type="entry name" value="DUF4265"/>
</dbReference>
<dbReference type="OrthoDB" id="9003131at2"/>
<dbReference type="EMBL" id="CP034338">
    <property type="protein sequence ID" value="AZL70624.1"/>
    <property type="molecule type" value="Genomic_DNA"/>
</dbReference>
<organism evidence="1 2">
    <name type="scientific">Pseudomonas entomophila</name>
    <dbReference type="NCBI Taxonomy" id="312306"/>
    <lineage>
        <taxon>Bacteria</taxon>
        <taxon>Pseudomonadati</taxon>
        <taxon>Pseudomonadota</taxon>
        <taxon>Gammaproteobacteria</taxon>
        <taxon>Pseudomonadales</taxon>
        <taxon>Pseudomonadaceae</taxon>
        <taxon>Pseudomonas</taxon>
    </lineage>
</organism>
<accession>A0A3S8UQE1</accession>
<gene>
    <name evidence="1" type="ORF">EJA05_24095</name>
</gene>
<evidence type="ECO:0000313" key="1">
    <source>
        <dbReference type="EMBL" id="AZL70624.1"/>
    </source>
</evidence>
<dbReference type="KEGG" id="pory:EJA05_24095"/>
<evidence type="ECO:0000313" key="2">
    <source>
        <dbReference type="Proteomes" id="UP000268230"/>
    </source>
</evidence>
<dbReference type="AlphaFoldDB" id="A0A3S8UQE1"/>
<dbReference type="Proteomes" id="UP000268230">
    <property type="component" value="Chromosome"/>
</dbReference>
<reference evidence="1 2" key="1">
    <citation type="submission" date="2018-12" db="EMBL/GenBank/DDBJ databases">
        <authorList>
            <person name="Li S."/>
            <person name="Yang R."/>
            <person name="Chen G."/>
            <person name="Zou L."/>
            <person name="Zhang C."/>
            <person name="Chen Y."/>
            <person name="Liu Z."/>
            <person name="Li Y."/>
            <person name="Yan Y."/>
            <person name="Huang M."/>
            <person name="Chen T."/>
        </authorList>
    </citation>
    <scope>NUCLEOTIDE SEQUENCE [LARGE SCALE GENOMIC DNA]</scope>
    <source>
        <strain evidence="1 2">1257</strain>
    </source>
</reference>